<evidence type="ECO:0000256" key="2">
    <source>
        <dbReference type="SAM" id="Coils"/>
    </source>
</evidence>
<dbReference type="AlphaFoldDB" id="A0A849VCT1"/>
<comment type="caution">
    <text evidence="3">The sequence shown here is derived from an EMBL/GenBank/DDBJ whole genome shotgun (WGS) entry which is preliminary data.</text>
</comment>
<protein>
    <submittedName>
        <fullName evidence="3">PspA/IM30 family protein</fullName>
    </submittedName>
</protein>
<name>A0A849VCT1_9GAMM</name>
<evidence type="ECO:0000313" key="4">
    <source>
        <dbReference type="Proteomes" id="UP000586305"/>
    </source>
</evidence>
<dbReference type="Pfam" id="PF04012">
    <property type="entry name" value="PspA_IM30"/>
    <property type="match status" value="1"/>
</dbReference>
<reference evidence="3 4" key="1">
    <citation type="submission" date="2020-04" db="EMBL/GenBank/DDBJ databases">
        <title>Pseudoalteromonas caenipelagi sp. nov., isolated from a tidal flat.</title>
        <authorList>
            <person name="Park S."/>
            <person name="Yoon J.-H."/>
        </authorList>
    </citation>
    <scope>NUCLEOTIDE SEQUENCE [LARGE SCALE GENOMIC DNA]</scope>
    <source>
        <strain evidence="3 4">JBTF-M23</strain>
    </source>
</reference>
<dbReference type="InterPro" id="IPR007157">
    <property type="entry name" value="PspA_VIPP1"/>
</dbReference>
<dbReference type="PANTHER" id="PTHR31088:SF9">
    <property type="entry name" value="PHAGE SHOCK PROTEIN A"/>
    <property type="match status" value="1"/>
</dbReference>
<feature type="coiled-coil region" evidence="2">
    <location>
        <begin position="28"/>
        <end position="55"/>
    </location>
</feature>
<keyword evidence="2" id="KW-0175">Coiled coil</keyword>
<organism evidence="3 4">
    <name type="scientific">Pseudoalteromonas caenipelagi</name>
    <dbReference type="NCBI Taxonomy" id="2726988"/>
    <lineage>
        <taxon>Bacteria</taxon>
        <taxon>Pseudomonadati</taxon>
        <taxon>Pseudomonadota</taxon>
        <taxon>Gammaproteobacteria</taxon>
        <taxon>Alteromonadales</taxon>
        <taxon>Pseudoalteromonadaceae</taxon>
        <taxon>Pseudoalteromonas</taxon>
    </lineage>
</organism>
<comment type="similarity">
    <text evidence="1">Belongs to the PspA/Vipp/IM30 family.</text>
</comment>
<accession>A0A849VCT1</accession>
<evidence type="ECO:0000256" key="1">
    <source>
        <dbReference type="ARBA" id="ARBA00043985"/>
    </source>
</evidence>
<evidence type="ECO:0000313" key="3">
    <source>
        <dbReference type="EMBL" id="NOU51106.1"/>
    </source>
</evidence>
<dbReference type="RefSeq" id="WP_171626172.1">
    <property type="nucleotide sequence ID" value="NZ_JABBPG010000004.1"/>
</dbReference>
<sequence>MSILKKLFTAVRGGAREVGESIVDANGIRIFEQEIADAKNALQKAKRSLTEVMAKEMQTTRKISALNDSIAEHENYAGQALEKGNEALALEIAQKIGDFETEKAEHEEVLSGFSQHIVVLKQQIKEAEKSIKENQRQLSMVKTTESVQQATMAVNSTLNTNSSAMTSAKASLERIRQRQQDRQDQLGAAKTLEAETNGDDLKAKMAEAGIGSTNASGADILARIKAKQGN</sequence>
<proteinExistence type="inferred from homology"/>
<feature type="coiled-coil region" evidence="2">
    <location>
        <begin position="117"/>
        <end position="144"/>
    </location>
</feature>
<gene>
    <name evidence="3" type="ORF">HG263_11255</name>
</gene>
<dbReference type="Proteomes" id="UP000586305">
    <property type="component" value="Unassembled WGS sequence"/>
</dbReference>
<dbReference type="EMBL" id="JABBPG010000004">
    <property type="protein sequence ID" value="NOU51106.1"/>
    <property type="molecule type" value="Genomic_DNA"/>
</dbReference>
<keyword evidence="4" id="KW-1185">Reference proteome</keyword>
<dbReference type="PANTHER" id="PTHR31088">
    <property type="entry name" value="MEMBRANE-ASSOCIATED PROTEIN VIPP1, CHLOROPLASTIC"/>
    <property type="match status" value="1"/>
</dbReference>